<reference evidence="3" key="1">
    <citation type="submission" date="2016-10" db="EMBL/GenBank/DDBJ databases">
        <authorList>
            <person name="Varghese N."/>
            <person name="Submissions S."/>
        </authorList>
    </citation>
    <scope>NUCLEOTIDE SEQUENCE [LARGE SCALE GENOMIC DNA]</scope>
    <source>
        <strain evidence="3">DSM 45245</strain>
    </source>
</reference>
<keyword evidence="1" id="KW-0472">Membrane</keyword>
<gene>
    <name evidence="2" type="ORF">SAMN05444365_101253</name>
</gene>
<name>A0A1H3G263_9ACTN</name>
<feature type="transmembrane region" description="Helical" evidence="1">
    <location>
        <begin position="54"/>
        <end position="74"/>
    </location>
</feature>
<accession>A0A1H3G263</accession>
<proteinExistence type="predicted"/>
<evidence type="ECO:0000313" key="2">
    <source>
        <dbReference type="EMBL" id="SDX97393.1"/>
    </source>
</evidence>
<evidence type="ECO:0000256" key="1">
    <source>
        <dbReference type="SAM" id="Phobius"/>
    </source>
</evidence>
<keyword evidence="3" id="KW-1185">Reference proteome</keyword>
<protein>
    <submittedName>
        <fullName evidence="2">Uncharacterized protein</fullName>
    </submittedName>
</protein>
<organism evidence="2 3">
    <name type="scientific">Micromonospora pattaloongensis</name>
    <dbReference type="NCBI Taxonomy" id="405436"/>
    <lineage>
        <taxon>Bacteria</taxon>
        <taxon>Bacillati</taxon>
        <taxon>Actinomycetota</taxon>
        <taxon>Actinomycetes</taxon>
        <taxon>Micromonosporales</taxon>
        <taxon>Micromonosporaceae</taxon>
        <taxon>Micromonospora</taxon>
    </lineage>
</organism>
<dbReference type="RefSeq" id="WP_091550314.1">
    <property type="nucleotide sequence ID" value="NZ_FNPH01000001.1"/>
</dbReference>
<evidence type="ECO:0000313" key="3">
    <source>
        <dbReference type="Proteomes" id="UP000242415"/>
    </source>
</evidence>
<dbReference type="Proteomes" id="UP000242415">
    <property type="component" value="Unassembled WGS sequence"/>
</dbReference>
<keyword evidence="1" id="KW-1133">Transmembrane helix</keyword>
<dbReference type="AlphaFoldDB" id="A0A1H3G263"/>
<sequence length="83" mass="8772">MGSRGTWWARLGGLLGGVALAVVVPVAAWASSGPGQLVLEVARPRPRRGVGGFFAALCCLFVVGIVVLLVLLVVRRRGRPPRR</sequence>
<keyword evidence="1" id="KW-0812">Transmembrane</keyword>
<dbReference type="EMBL" id="FNPH01000001">
    <property type="protein sequence ID" value="SDX97393.1"/>
    <property type="molecule type" value="Genomic_DNA"/>
</dbReference>